<evidence type="ECO:0000256" key="5">
    <source>
        <dbReference type="ARBA" id="ARBA00023136"/>
    </source>
</evidence>
<gene>
    <name evidence="7" type="ORF">METZ01_LOCUS391072</name>
</gene>
<dbReference type="CDD" id="cd03405">
    <property type="entry name" value="SPFH_HflC"/>
    <property type="match status" value="1"/>
</dbReference>
<dbReference type="EMBL" id="UINC01147095">
    <property type="protein sequence ID" value="SVD38218.1"/>
    <property type="molecule type" value="Genomic_DNA"/>
</dbReference>
<dbReference type="SUPFAM" id="SSF117892">
    <property type="entry name" value="Band 7/SPFH domain"/>
    <property type="match status" value="1"/>
</dbReference>
<feature type="domain" description="Band 7" evidence="6">
    <location>
        <begin position="1"/>
        <end position="108"/>
    </location>
</feature>
<evidence type="ECO:0000256" key="4">
    <source>
        <dbReference type="ARBA" id="ARBA00022989"/>
    </source>
</evidence>
<dbReference type="AlphaFoldDB" id="A0A382UWZ8"/>
<reference evidence="7" key="1">
    <citation type="submission" date="2018-05" db="EMBL/GenBank/DDBJ databases">
        <authorList>
            <person name="Lanie J.A."/>
            <person name="Ng W.-L."/>
            <person name="Kazmierczak K.M."/>
            <person name="Andrzejewski T.M."/>
            <person name="Davidsen T.M."/>
            <person name="Wayne K.J."/>
            <person name="Tettelin H."/>
            <person name="Glass J.I."/>
            <person name="Rusch D."/>
            <person name="Podicherti R."/>
            <person name="Tsui H.-C.T."/>
            <person name="Winkler M.E."/>
        </authorList>
    </citation>
    <scope>NUCLEOTIDE SEQUENCE</scope>
</reference>
<comment type="similarity">
    <text evidence="2">Belongs to the band 7/mec-2 family. HflC subfamily.</text>
</comment>
<accession>A0A382UWZ8</accession>
<dbReference type="InterPro" id="IPR001107">
    <property type="entry name" value="Band_7"/>
</dbReference>
<dbReference type="InterPro" id="IPR010200">
    <property type="entry name" value="HflC"/>
</dbReference>
<organism evidence="7">
    <name type="scientific">marine metagenome</name>
    <dbReference type="NCBI Taxonomy" id="408172"/>
    <lineage>
        <taxon>unclassified sequences</taxon>
        <taxon>metagenomes</taxon>
        <taxon>ecological metagenomes</taxon>
    </lineage>
</organism>
<evidence type="ECO:0000256" key="2">
    <source>
        <dbReference type="ARBA" id="ARBA00007862"/>
    </source>
</evidence>
<dbReference type="GO" id="GO:0016020">
    <property type="term" value="C:membrane"/>
    <property type="evidence" value="ECO:0007669"/>
    <property type="project" value="UniProtKB-SubCell"/>
</dbReference>
<dbReference type="Gene3D" id="3.30.479.30">
    <property type="entry name" value="Band 7 domain"/>
    <property type="match status" value="1"/>
</dbReference>
<feature type="non-terminal residue" evidence="7">
    <location>
        <position position="1"/>
    </location>
</feature>
<dbReference type="InterPro" id="IPR036013">
    <property type="entry name" value="Band_7/SPFH_dom_sf"/>
</dbReference>
<keyword evidence="3" id="KW-0812">Transmembrane</keyword>
<evidence type="ECO:0000256" key="3">
    <source>
        <dbReference type="ARBA" id="ARBA00022692"/>
    </source>
</evidence>
<dbReference type="Pfam" id="PF01145">
    <property type="entry name" value="Band_7"/>
    <property type="match status" value="1"/>
</dbReference>
<dbReference type="NCBIfam" id="TIGR01932">
    <property type="entry name" value="hflC"/>
    <property type="match status" value="1"/>
</dbReference>
<evidence type="ECO:0000256" key="1">
    <source>
        <dbReference type="ARBA" id="ARBA00004370"/>
    </source>
</evidence>
<keyword evidence="5" id="KW-0472">Membrane</keyword>
<protein>
    <recommendedName>
        <fullName evidence="6">Band 7 domain-containing protein</fullName>
    </recommendedName>
</protein>
<comment type="subcellular location">
    <subcellularLocation>
        <location evidence="1">Membrane</location>
    </subcellularLocation>
</comment>
<sequence>WRITDIEKFYTATRGNVVSANTLLEQRINRALRDEFGERTVQEVVAGERTQILSVVTSTTSNLSDELGISVIDVRTKRIDLPAEVSNSVYQRMRAERDRVAKGFRARGSEAAERIRANADREREVILANAFRDAETIRGEGDAQATEVYAAAFTKDREFYSFYRSLNAYQNSFNQGNDILLVEPESDFFKYFNKSKSK</sequence>
<name>A0A382UWZ8_9ZZZZ</name>
<dbReference type="PANTHER" id="PTHR42911:SF1">
    <property type="entry name" value="MODULATOR OF FTSH PROTEASE HFLC"/>
    <property type="match status" value="1"/>
</dbReference>
<evidence type="ECO:0000313" key="7">
    <source>
        <dbReference type="EMBL" id="SVD38218.1"/>
    </source>
</evidence>
<dbReference type="PANTHER" id="PTHR42911">
    <property type="entry name" value="MODULATOR OF FTSH PROTEASE HFLC"/>
    <property type="match status" value="1"/>
</dbReference>
<proteinExistence type="inferred from homology"/>
<keyword evidence="4" id="KW-1133">Transmembrane helix</keyword>
<evidence type="ECO:0000259" key="6">
    <source>
        <dbReference type="Pfam" id="PF01145"/>
    </source>
</evidence>